<dbReference type="EMBL" id="SZYD01001580">
    <property type="protein sequence ID" value="KAD0559590.1"/>
    <property type="molecule type" value="Genomic_DNA"/>
</dbReference>
<dbReference type="EMBL" id="SZYD01000011">
    <property type="protein sequence ID" value="KAD4889231.1"/>
    <property type="molecule type" value="Genomic_DNA"/>
</dbReference>
<gene>
    <name evidence="2" type="ORF">E3N88_21304</name>
    <name evidence="1" type="ORF">E3N88_44076</name>
</gene>
<evidence type="ECO:0000313" key="1">
    <source>
        <dbReference type="EMBL" id="KAD0559590.1"/>
    </source>
</evidence>
<sequence length="106" mass="12408">MTNDRNKQKTCLLHTEMVAEPFLAGVLVTDFYSVTGSGFRWGSVSGDGEDDRRSCWLKRREKETGRLVQLGLEMLGFRPAGQRWWWLSVFRGRRGEEEKKKRRERG</sequence>
<proteinExistence type="predicted"/>
<name>A0A5N6NJG3_9ASTR</name>
<accession>A0A5N6NJG3</accession>
<reference evidence="2 3" key="1">
    <citation type="submission" date="2019-05" db="EMBL/GenBank/DDBJ databases">
        <title>Mikania micrantha, genome provides insights into the molecular mechanism of rapid growth.</title>
        <authorList>
            <person name="Liu B."/>
        </authorList>
    </citation>
    <scope>NUCLEOTIDE SEQUENCE [LARGE SCALE GENOMIC DNA]</scope>
    <source>
        <strain evidence="2">NLD-2019</strain>
        <tissue evidence="2">Leaf</tissue>
    </source>
</reference>
<organism evidence="2 3">
    <name type="scientific">Mikania micrantha</name>
    <name type="common">bitter vine</name>
    <dbReference type="NCBI Taxonomy" id="192012"/>
    <lineage>
        <taxon>Eukaryota</taxon>
        <taxon>Viridiplantae</taxon>
        <taxon>Streptophyta</taxon>
        <taxon>Embryophyta</taxon>
        <taxon>Tracheophyta</taxon>
        <taxon>Spermatophyta</taxon>
        <taxon>Magnoliopsida</taxon>
        <taxon>eudicotyledons</taxon>
        <taxon>Gunneridae</taxon>
        <taxon>Pentapetalae</taxon>
        <taxon>asterids</taxon>
        <taxon>campanulids</taxon>
        <taxon>Asterales</taxon>
        <taxon>Asteraceae</taxon>
        <taxon>Asteroideae</taxon>
        <taxon>Heliantheae alliance</taxon>
        <taxon>Eupatorieae</taxon>
        <taxon>Mikania</taxon>
    </lineage>
</organism>
<protein>
    <submittedName>
        <fullName evidence="2">Uncharacterized protein</fullName>
    </submittedName>
</protein>
<dbReference type="AlphaFoldDB" id="A0A5N6NJG3"/>
<evidence type="ECO:0000313" key="3">
    <source>
        <dbReference type="Proteomes" id="UP000326396"/>
    </source>
</evidence>
<dbReference type="Proteomes" id="UP000326396">
    <property type="component" value="Linkage Group LG19"/>
</dbReference>
<keyword evidence="3" id="KW-1185">Reference proteome</keyword>
<comment type="caution">
    <text evidence="2">The sequence shown here is derived from an EMBL/GenBank/DDBJ whole genome shotgun (WGS) entry which is preliminary data.</text>
</comment>
<evidence type="ECO:0000313" key="2">
    <source>
        <dbReference type="EMBL" id="KAD4889231.1"/>
    </source>
</evidence>